<keyword evidence="3" id="KW-1185">Reference proteome</keyword>
<feature type="domain" description="L-erythro-3,5-diaminohexanoate dehydrogenase N-terminal" evidence="1">
    <location>
        <begin position="12"/>
        <end position="159"/>
    </location>
</feature>
<evidence type="ECO:0000259" key="1">
    <source>
        <dbReference type="Pfam" id="PF26370"/>
    </source>
</evidence>
<dbReference type="Pfam" id="PF26370">
    <property type="entry name" value="KDD_N"/>
    <property type="match status" value="1"/>
</dbReference>
<evidence type="ECO:0000313" key="3">
    <source>
        <dbReference type="Proteomes" id="UP000440224"/>
    </source>
</evidence>
<evidence type="ECO:0000313" key="2">
    <source>
        <dbReference type="EMBL" id="MRG91754.1"/>
    </source>
</evidence>
<dbReference type="Proteomes" id="UP000440224">
    <property type="component" value="Unassembled WGS sequence"/>
</dbReference>
<dbReference type="Gene3D" id="3.90.180.10">
    <property type="entry name" value="Medium-chain alcohol dehydrogenases, catalytic domain"/>
    <property type="match status" value="1"/>
</dbReference>
<sequence length="347" mass="36289">MTTLAGDPLGTHRVIAPKGALPQPAEKLDNDFSKVYATEIVVDVQTLNVDAASFRQMEEASGGDPDGVAALVMQTVQRRGKQHNPVTGSGGMLLGVVERVGDMAATRGFVPGDRVATLVSLSLTPLRLDRVIAVRPASAQLDVAGKAAVFLTAPIARMPTDMPERLVLALLDVAGAAPQVARLCGPGDTVVVLGAGGKSGLLCAAEARRRVGEKGKVIGVESFAAYADDLRALGICDHVATLDARDPLAVRDAVAPLTEGRGADLVLSCVNVPGVELSAILAARDRGKVYYFAMSTSFTAAALGAEGIGRDVDLFIGNGYAHDHAEHTLSLVRASRPLHELMQRRYT</sequence>
<protein>
    <submittedName>
        <fullName evidence="2">L-erythro-3,5-diaminohexanoate dehydrogenase</fullName>
    </submittedName>
</protein>
<dbReference type="SUPFAM" id="SSF51735">
    <property type="entry name" value="NAD(P)-binding Rossmann-fold domains"/>
    <property type="match status" value="1"/>
</dbReference>
<dbReference type="InterPro" id="IPR058932">
    <property type="entry name" value="KDD_N"/>
</dbReference>
<organism evidence="2 3">
    <name type="scientific">Polyangium spumosum</name>
    <dbReference type="NCBI Taxonomy" id="889282"/>
    <lineage>
        <taxon>Bacteria</taxon>
        <taxon>Pseudomonadati</taxon>
        <taxon>Myxococcota</taxon>
        <taxon>Polyangia</taxon>
        <taxon>Polyangiales</taxon>
        <taxon>Polyangiaceae</taxon>
        <taxon>Polyangium</taxon>
    </lineage>
</organism>
<name>A0A6N7PNN2_9BACT</name>
<dbReference type="EMBL" id="WJIE01000002">
    <property type="protein sequence ID" value="MRG91754.1"/>
    <property type="molecule type" value="Genomic_DNA"/>
</dbReference>
<reference evidence="2 3" key="1">
    <citation type="submission" date="2019-10" db="EMBL/GenBank/DDBJ databases">
        <title>A soil myxobacterium in the family Polyangiaceae.</title>
        <authorList>
            <person name="Li Y."/>
            <person name="Wang J."/>
        </authorList>
    </citation>
    <scope>NUCLEOTIDE SEQUENCE [LARGE SCALE GENOMIC DNA]</scope>
    <source>
        <strain evidence="2 3">DSM 14734</strain>
    </source>
</reference>
<dbReference type="InterPro" id="IPR036291">
    <property type="entry name" value="NAD(P)-bd_dom_sf"/>
</dbReference>
<dbReference type="AlphaFoldDB" id="A0A6N7PNN2"/>
<dbReference type="RefSeq" id="WP_240806723.1">
    <property type="nucleotide sequence ID" value="NZ_WJIE01000002.1"/>
</dbReference>
<comment type="caution">
    <text evidence="2">The sequence shown here is derived from an EMBL/GenBank/DDBJ whole genome shotgun (WGS) entry which is preliminary data.</text>
</comment>
<proteinExistence type="predicted"/>
<gene>
    <name evidence="2" type="ORF">GF068_07420</name>
</gene>
<accession>A0A6N7PNN2</accession>